<feature type="domain" description="POTRA" evidence="11">
    <location>
        <begin position="15"/>
        <end position="82"/>
    </location>
</feature>
<sequence length="750" mass="83208">MSCLAVPVIAQAQQYSFSQVVITGNERVDAATILSFARIARNQPVTAADLNAAYQRLTNSGLFENVAITPQGNTLKIAVTEYPTISVINFEGNKIIKDAQLAAIIQAKPNRVYNPAQIEADAQRLARAYSEDGRMAARVVPKVIRRDNNRVDVAFEIKEGKVTSIERVTFTGNRSFSDRRLRQVLETKQAGIFRTFVKNDTFNASRIPVDRQKLIEFYQARGYKNVQVTGVSSQMSRQRDAFFMTFNIIEGQKYHFNAINTSSEIDGLAPDEFAPLTKIRQGQTFSPKAIELAVTRMEQLAIKKGVQFVRVDPRITEDPRTQSVNVDFVLVRGPRVFVQRIDIEGNTATLDRVIRREFRTVEGDPYNPREISNAADRIRGTGYFKSVDVNTKPGSNSDQVVVDVNVEEQPTGSLGFGASYSKTDGIGFNASLEEKNFLGRGQYLGLSLGTTKDNNSSSIRFVEPAFLGRDVALKFSAIYATSSSATNTNYDTRRISIEPALEFPVSERGRLQVSYKIGEDTLNNVPTNSSQILRDEETDKGSQRYSGPGLRYSYDTSREQIDPRFTWRFNVDQQFWGLGGDVKGGQTTAKIVGERKIFNEEATLRASLEGGAVDATDGSTILQRFSGSQIRGFESYGIGPRDLNAANRDALGGNYYWVGKVEAEFPIGLPEEYGITGGVFWDVGSVWGLDDTKGTGGNEVDDSMHVRSAVGVSLFWKSAIGPLRLNFSRAIKKESYDKTQNFDLSLSTQF</sequence>
<evidence type="ECO:0000256" key="5">
    <source>
        <dbReference type="ARBA" id="ARBA00022737"/>
    </source>
</evidence>
<keyword evidence="3 8" id="KW-0812">Transmembrane</keyword>
<keyword evidence="6 8" id="KW-0472">Membrane</keyword>
<dbReference type="InterPro" id="IPR010827">
    <property type="entry name" value="BamA/TamA_POTRA"/>
</dbReference>
<dbReference type="Proteomes" id="UP000185622">
    <property type="component" value="Chromosome"/>
</dbReference>
<evidence type="ECO:0000256" key="4">
    <source>
        <dbReference type="ARBA" id="ARBA00022729"/>
    </source>
</evidence>
<evidence type="ECO:0000313" key="13">
    <source>
        <dbReference type="Proteomes" id="UP000185622"/>
    </source>
</evidence>
<protein>
    <recommendedName>
        <fullName evidence="8 9">Outer membrane protein assembly factor BamA</fullName>
    </recommendedName>
</protein>
<reference evidence="12 13" key="1">
    <citation type="submission" date="2017-01" db="EMBL/GenBank/DDBJ databases">
        <title>The complete genome sequence of a sulfur-oxidizing marine bacterium Thioclava sp. 25B10_4T.</title>
        <authorList>
            <person name="Liu Y."/>
            <person name="Lai Q."/>
            <person name="Shao Z."/>
        </authorList>
    </citation>
    <scope>NUCLEOTIDE SEQUENCE [LARGE SCALE GENOMIC DNA]</scope>
    <source>
        <strain evidence="12 13">25B10_4</strain>
    </source>
</reference>
<dbReference type="NCBIfam" id="TIGR03303">
    <property type="entry name" value="OM_YaeT"/>
    <property type="match status" value="1"/>
</dbReference>
<gene>
    <name evidence="8" type="primary">bamA</name>
    <name evidence="12" type="ORF">BMG03_11325</name>
</gene>
<name>A0ABN4XAW9_9RHOB</name>
<dbReference type="Pfam" id="PF07244">
    <property type="entry name" value="POTRA"/>
    <property type="match status" value="4"/>
</dbReference>
<dbReference type="PANTHER" id="PTHR12815">
    <property type="entry name" value="SORTING AND ASSEMBLY MACHINERY SAMM50 PROTEIN FAMILY MEMBER"/>
    <property type="match status" value="1"/>
</dbReference>
<feature type="domain" description="POTRA" evidence="11">
    <location>
        <begin position="83"/>
        <end position="160"/>
    </location>
</feature>
<feature type="compositionally biased region" description="Basic and acidic residues" evidence="10">
    <location>
        <begin position="533"/>
        <end position="542"/>
    </location>
</feature>
<keyword evidence="5 8" id="KW-0677">Repeat</keyword>
<evidence type="ECO:0000256" key="8">
    <source>
        <dbReference type="HAMAP-Rule" id="MF_01430"/>
    </source>
</evidence>
<evidence type="ECO:0000259" key="11">
    <source>
        <dbReference type="PROSITE" id="PS51779"/>
    </source>
</evidence>
<comment type="subcellular location">
    <subcellularLocation>
        <location evidence="8">Cell outer membrane</location>
    </subcellularLocation>
    <subcellularLocation>
        <location evidence="1">Membrane</location>
    </subcellularLocation>
</comment>
<keyword evidence="13" id="KW-1185">Reference proteome</keyword>
<dbReference type="PIRSF" id="PIRSF006076">
    <property type="entry name" value="OM_assembly_OMP85"/>
    <property type="match status" value="1"/>
</dbReference>
<keyword evidence="2 8" id="KW-1134">Transmembrane beta strand</keyword>
<dbReference type="HAMAP" id="MF_01430">
    <property type="entry name" value="OM_assembly_BamA"/>
    <property type="match status" value="1"/>
</dbReference>
<evidence type="ECO:0000256" key="1">
    <source>
        <dbReference type="ARBA" id="ARBA00004370"/>
    </source>
</evidence>
<organism evidence="12 13">
    <name type="scientific">Thioclava nitratireducens</name>
    <dbReference type="NCBI Taxonomy" id="1915078"/>
    <lineage>
        <taxon>Bacteria</taxon>
        <taxon>Pseudomonadati</taxon>
        <taxon>Pseudomonadota</taxon>
        <taxon>Alphaproteobacteria</taxon>
        <taxon>Rhodobacterales</taxon>
        <taxon>Paracoccaceae</taxon>
        <taxon>Thioclava</taxon>
    </lineage>
</organism>
<dbReference type="InterPro" id="IPR023707">
    <property type="entry name" value="OM_assembly_BamA"/>
</dbReference>
<evidence type="ECO:0000256" key="9">
    <source>
        <dbReference type="NCBIfam" id="TIGR03303"/>
    </source>
</evidence>
<evidence type="ECO:0000256" key="10">
    <source>
        <dbReference type="SAM" id="MobiDB-lite"/>
    </source>
</evidence>
<dbReference type="Gene3D" id="3.10.20.310">
    <property type="entry name" value="membrane protein fhac"/>
    <property type="match status" value="5"/>
</dbReference>
<dbReference type="EMBL" id="CP019437">
    <property type="protein sequence ID" value="AQS48324.1"/>
    <property type="molecule type" value="Genomic_DNA"/>
</dbReference>
<evidence type="ECO:0000256" key="3">
    <source>
        <dbReference type="ARBA" id="ARBA00022692"/>
    </source>
</evidence>
<dbReference type="Gene3D" id="2.40.160.50">
    <property type="entry name" value="membrane protein fhac: a member of the omp85/tpsb transporter family"/>
    <property type="match status" value="1"/>
</dbReference>
<dbReference type="PROSITE" id="PS51779">
    <property type="entry name" value="POTRA"/>
    <property type="match status" value="3"/>
</dbReference>
<evidence type="ECO:0000256" key="6">
    <source>
        <dbReference type="ARBA" id="ARBA00023136"/>
    </source>
</evidence>
<keyword evidence="4 8" id="KW-0732">Signal</keyword>
<proteinExistence type="inferred from homology"/>
<dbReference type="Pfam" id="PF01103">
    <property type="entry name" value="Omp85"/>
    <property type="match status" value="1"/>
</dbReference>
<comment type="function">
    <text evidence="8">Part of the outer membrane protein assembly complex, which is involved in assembly and insertion of beta-barrel proteins into the outer membrane.</text>
</comment>
<dbReference type="PANTHER" id="PTHR12815:SF23">
    <property type="entry name" value="OUTER MEMBRANE PROTEIN ASSEMBLY FACTOR BAMA"/>
    <property type="match status" value="1"/>
</dbReference>
<comment type="similarity">
    <text evidence="8">Belongs to the BamA family.</text>
</comment>
<feature type="domain" description="POTRA" evidence="11">
    <location>
        <begin position="336"/>
        <end position="409"/>
    </location>
</feature>
<dbReference type="InterPro" id="IPR039910">
    <property type="entry name" value="D15-like"/>
</dbReference>
<evidence type="ECO:0000313" key="12">
    <source>
        <dbReference type="EMBL" id="AQS48324.1"/>
    </source>
</evidence>
<evidence type="ECO:0000256" key="7">
    <source>
        <dbReference type="ARBA" id="ARBA00023237"/>
    </source>
</evidence>
<evidence type="ECO:0000256" key="2">
    <source>
        <dbReference type="ARBA" id="ARBA00022452"/>
    </source>
</evidence>
<dbReference type="RefSeq" id="WP_075774889.1">
    <property type="nucleotide sequence ID" value="NZ_CP019437.1"/>
</dbReference>
<accession>A0ABN4XAW9</accession>
<comment type="subunit">
    <text evidence="8">Part of the Bam complex.</text>
</comment>
<keyword evidence="7 8" id="KW-0998">Cell outer membrane</keyword>
<feature type="region of interest" description="Disordered" evidence="10">
    <location>
        <begin position="526"/>
        <end position="551"/>
    </location>
</feature>
<dbReference type="InterPro" id="IPR000184">
    <property type="entry name" value="Bac_surfAg_D15"/>
</dbReference>
<dbReference type="InterPro" id="IPR034746">
    <property type="entry name" value="POTRA"/>
</dbReference>